<dbReference type="Proteomes" id="UP001610563">
    <property type="component" value="Unassembled WGS sequence"/>
</dbReference>
<accession>A0ABR4G2P6</accession>
<evidence type="ECO:0000313" key="3">
    <source>
        <dbReference type="Proteomes" id="UP001610563"/>
    </source>
</evidence>
<proteinExistence type="predicted"/>
<dbReference type="Gene3D" id="3.40.50.1820">
    <property type="entry name" value="alpha/beta hydrolase"/>
    <property type="match status" value="1"/>
</dbReference>
<dbReference type="PANTHER" id="PTHR43798:SF5">
    <property type="entry name" value="MONOACYLGLYCEROL LIPASE ABHD6"/>
    <property type="match status" value="1"/>
</dbReference>
<dbReference type="Pfam" id="PF12697">
    <property type="entry name" value="Abhydrolase_6"/>
    <property type="match status" value="1"/>
</dbReference>
<comment type="caution">
    <text evidence="2">The sequence shown here is derived from an EMBL/GenBank/DDBJ whole genome shotgun (WGS) entry which is preliminary data.</text>
</comment>
<evidence type="ECO:0000313" key="2">
    <source>
        <dbReference type="EMBL" id="KAL2793293.1"/>
    </source>
</evidence>
<keyword evidence="3" id="KW-1185">Reference proteome</keyword>
<dbReference type="InterPro" id="IPR029058">
    <property type="entry name" value="AB_hydrolase_fold"/>
</dbReference>
<keyword evidence="2" id="KW-0378">Hydrolase</keyword>
<sequence length="325" mass="34804">MADLQHIALTTKPTAQISYTFHPATTTTPSSTTPPPLLIFLNGLGLPQASWFATIAKLQESTTPLPALLTYDRYGQGATTDRDPADEGAEDPTHGHDCLAVVRDLRQLITQIANDKLNVKPEEIDSIPLILVANSIGCALARLYAQTYPRTVAGLVLLDSVLANSDFVSIFPDPDAEDFSATSLPEGITADAIRTARENIARIFHPSVGSKEGLSRKNLAALLPDSDGPVLTGPDGKGPFVTVVGHDFDTFAKESAKMSGGRGEELTKAYANPYWHRYNQGLVKITGEEGRGKGPVIAEGAGHFIQKDRPDLVAGEVLEVLKKVL</sequence>
<gene>
    <name evidence="2" type="ORF">BJX66DRAFT_231832</name>
</gene>
<dbReference type="EMBL" id="JBFTWV010000060">
    <property type="protein sequence ID" value="KAL2793293.1"/>
    <property type="molecule type" value="Genomic_DNA"/>
</dbReference>
<dbReference type="InterPro" id="IPR050266">
    <property type="entry name" value="AB_hydrolase_sf"/>
</dbReference>
<dbReference type="PANTHER" id="PTHR43798">
    <property type="entry name" value="MONOACYLGLYCEROL LIPASE"/>
    <property type="match status" value="1"/>
</dbReference>
<dbReference type="SUPFAM" id="SSF53474">
    <property type="entry name" value="alpha/beta-Hydrolases"/>
    <property type="match status" value="1"/>
</dbReference>
<reference evidence="2 3" key="1">
    <citation type="submission" date="2024-07" db="EMBL/GenBank/DDBJ databases">
        <title>Section-level genome sequencing and comparative genomics of Aspergillus sections Usti and Cavernicolus.</title>
        <authorList>
            <consortium name="Lawrence Berkeley National Laboratory"/>
            <person name="Nybo J.L."/>
            <person name="Vesth T.C."/>
            <person name="Theobald S."/>
            <person name="Frisvad J.C."/>
            <person name="Larsen T.O."/>
            <person name="Kjaerboelling I."/>
            <person name="Rothschild-Mancinelli K."/>
            <person name="Lyhne E.K."/>
            <person name="Kogle M.E."/>
            <person name="Barry K."/>
            <person name="Clum A."/>
            <person name="Na H."/>
            <person name="Ledsgaard L."/>
            <person name="Lin J."/>
            <person name="Lipzen A."/>
            <person name="Kuo A."/>
            <person name="Riley R."/>
            <person name="Mondo S."/>
            <person name="Labutti K."/>
            <person name="Haridas S."/>
            <person name="Pangalinan J."/>
            <person name="Salamov A.A."/>
            <person name="Simmons B.A."/>
            <person name="Magnuson J.K."/>
            <person name="Chen J."/>
            <person name="Drula E."/>
            <person name="Henrissat B."/>
            <person name="Wiebenga A."/>
            <person name="Lubbers R.J."/>
            <person name="Gomes A.C."/>
            <person name="Makela M.R."/>
            <person name="Stajich J."/>
            <person name="Grigoriev I.V."/>
            <person name="Mortensen U.H."/>
            <person name="De Vries R.P."/>
            <person name="Baker S.E."/>
            <person name="Andersen M.R."/>
        </authorList>
    </citation>
    <scope>NUCLEOTIDE SEQUENCE [LARGE SCALE GENOMIC DNA]</scope>
    <source>
        <strain evidence="2 3">CBS 209.92</strain>
    </source>
</reference>
<feature type="domain" description="AB hydrolase-1" evidence="1">
    <location>
        <begin position="38"/>
        <end position="314"/>
    </location>
</feature>
<name>A0ABR4G2P6_9EURO</name>
<dbReference type="GO" id="GO:0016787">
    <property type="term" value="F:hydrolase activity"/>
    <property type="evidence" value="ECO:0007669"/>
    <property type="project" value="UniProtKB-KW"/>
</dbReference>
<protein>
    <submittedName>
        <fullName evidence="2">Alpha/Beta hydrolase protein</fullName>
    </submittedName>
</protein>
<evidence type="ECO:0000259" key="1">
    <source>
        <dbReference type="Pfam" id="PF12697"/>
    </source>
</evidence>
<dbReference type="InterPro" id="IPR000073">
    <property type="entry name" value="AB_hydrolase_1"/>
</dbReference>
<organism evidence="2 3">
    <name type="scientific">Aspergillus keveii</name>
    <dbReference type="NCBI Taxonomy" id="714993"/>
    <lineage>
        <taxon>Eukaryota</taxon>
        <taxon>Fungi</taxon>
        <taxon>Dikarya</taxon>
        <taxon>Ascomycota</taxon>
        <taxon>Pezizomycotina</taxon>
        <taxon>Eurotiomycetes</taxon>
        <taxon>Eurotiomycetidae</taxon>
        <taxon>Eurotiales</taxon>
        <taxon>Aspergillaceae</taxon>
        <taxon>Aspergillus</taxon>
        <taxon>Aspergillus subgen. Nidulantes</taxon>
    </lineage>
</organism>